<dbReference type="EMBL" id="JAWDIO010000002">
    <property type="protein sequence ID" value="MDU0354956.1"/>
    <property type="molecule type" value="Genomic_DNA"/>
</dbReference>
<reference evidence="1 2" key="1">
    <citation type="submission" date="2023-10" db="EMBL/GenBank/DDBJ databases">
        <title>Glaciecola aquimarina strain GGW-M5 nov., isolated from a coastal seawater.</title>
        <authorList>
            <person name="Bayburt H."/>
            <person name="Kim J.M."/>
            <person name="Choi B.J."/>
            <person name="Jeon C.O."/>
        </authorList>
    </citation>
    <scope>NUCLEOTIDE SEQUENCE [LARGE SCALE GENOMIC DNA]</scope>
    <source>
        <strain evidence="1 2">KCTC 32108</strain>
    </source>
</reference>
<protein>
    <submittedName>
        <fullName evidence="1">DUF2066 domain-containing protein</fullName>
    </submittedName>
</protein>
<name>A0ABU3SY73_9ALTE</name>
<dbReference type="Pfam" id="PF09839">
    <property type="entry name" value="DUF2066"/>
    <property type="match status" value="1"/>
</dbReference>
<keyword evidence="2" id="KW-1185">Reference proteome</keyword>
<proteinExistence type="predicted"/>
<evidence type="ECO:0000313" key="2">
    <source>
        <dbReference type="Proteomes" id="UP001247805"/>
    </source>
</evidence>
<comment type="caution">
    <text evidence="1">The sequence shown here is derived from an EMBL/GenBank/DDBJ whole genome shotgun (WGS) entry which is preliminary data.</text>
</comment>
<evidence type="ECO:0000313" key="1">
    <source>
        <dbReference type="EMBL" id="MDU0354956.1"/>
    </source>
</evidence>
<organism evidence="1 2">
    <name type="scientific">Paraglaciecola aquimarina</name>
    <dbReference type="NCBI Taxonomy" id="1235557"/>
    <lineage>
        <taxon>Bacteria</taxon>
        <taxon>Pseudomonadati</taxon>
        <taxon>Pseudomonadota</taxon>
        <taxon>Gammaproteobacteria</taxon>
        <taxon>Alteromonadales</taxon>
        <taxon>Alteromonadaceae</taxon>
        <taxon>Paraglaciecola</taxon>
    </lineage>
</organism>
<dbReference type="InterPro" id="IPR018642">
    <property type="entry name" value="DUF2066"/>
</dbReference>
<sequence>MRKNQANAFKQGISQVLVKVRGKADLLKNATIRKGMSGVTRLVKSYRYENDEGQLYLLINFDRERVEQLIRKAGFPIWDKTRADSLVWMAIQTTDRQSRTITTADSHPPLFRQLELRAKTRGIQLVYPLWDLDDVQNLTVYDIWGGFSQQIMRASERYGVQSVLSARVYQGSQDPEQTVGVNGNLSSKEWVADWTLIQNGKLQAGQVKADTIVLLGSQLVDVLADQLAEIYAVDLNDLYSSTQNVEITIRNIDTLQAYVDVSNFLQNLSVVNTASLIKQQGSSATFEVDLLGEYDDLKNAFELGGKITPVLDQFGQARSDSEFSWGK</sequence>
<accession>A0ABU3SY73</accession>
<dbReference type="Proteomes" id="UP001247805">
    <property type="component" value="Unassembled WGS sequence"/>
</dbReference>
<gene>
    <name evidence="1" type="ORF">RS130_14485</name>
</gene>